<dbReference type="Proteomes" id="UP000008064">
    <property type="component" value="Unassembled WGS sequence"/>
</dbReference>
<name>F8NR94_SERL9</name>
<dbReference type="KEGG" id="sla:SERLADRAFT_447871"/>
<accession>F8NR94</accession>
<dbReference type="RefSeq" id="XP_007316914.1">
    <property type="nucleotide sequence ID" value="XM_007316852.1"/>
</dbReference>
<dbReference type="HOGENOM" id="CLU_019578_0_0_1"/>
<reference evidence="1" key="1">
    <citation type="submission" date="2011-04" db="EMBL/GenBank/DDBJ databases">
        <title>Evolution of plant cell wall degrading machinery underlies the functional diversity of forest fungi.</title>
        <authorList>
            <consortium name="US DOE Joint Genome Institute (JGI-PGF)"/>
            <person name="Eastwood D.C."/>
            <person name="Floudas D."/>
            <person name="Binder M."/>
            <person name="Majcherczyk A."/>
            <person name="Schneider P."/>
            <person name="Aerts A."/>
            <person name="Asiegbu F.O."/>
            <person name="Baker S.E."/>
            <person name="Barry K."/>
            <person name="Bendiksby M."/>
            <person name="Blumentritt M."/>
            <person name="Coutinho P.M."/>
            <person name="Cullen D."/>
            <person name="Cullen D."/>
            <person name="Gathman A."/>
            <person name="Goodell B."/>
            <person name="Henrissat B."/>
            <person name="Ihrmark K."/>
            <person name="Kauserud H."/>
            <person name="Kohler A."/>
            <person name="LaButti K."/>
            <person name="Lapidus A."/>
            <person name="Lavin J.L."/>
            <person name="Lee Y.-H."/>
            <person name="Lindquist E."/>
            <person name="Lilly W."/>
            <person name="Lucas S."/>
            <person name="Morin E."/>
            <person name="Murat C."/>
            <person name="Oguiza J.A."/>
            <person name="Park J."/>
            <person name="Pisabarro A.G."/>
            <person name="Riley R."/>
            <person name="Rosling A."/>
            <person name="Salamov A."/>
            <person name="Schmidt O."/>
            <person name="Schmutz J."/>
            <person name="Skrede I."/>
            <person name="Stenlid J."/>
            <person name="Wiebenga A."/>
            <person name="Xie X."/>
            <person name="Kues U."/>
            <person name="Hibbett D.S."/>
            <person name="Hoffmeister D."/>
            <person name="Hogberg N."/>
            <person name="Martin F."/>
            <person name="Grigoriev I.V."/>
            <person name="Watkinson S.C."/>
        </authorList>
    </citation>
    <scope>NUCLEOTIDE SEQUENCE</scope>
    <source>
        <strain evidence="1">S7.9</strain>
    </source>
</reference>
<gene>
    <name evidence="1" type="ORF">SERLADRAFT_447871</name>
</gene>
<evidence type="ECO:0008006" key="2">
    <source>
        <dbReference type="Google" id="ProtNLM"/>
    </source>
</evidence>
<protein>
    <recommendedName>
        <fullName evidence="2">DUF1308 domain-containing protein</fullName>
    </recommendedName>
</protein>
<dbReference type="PANTHER" id="PTHR13379:SF0">
    <property type="entry name" value="UPF0415 PROTEIN C7ORF25"/>
    <property type="match status" value="1"/>
</dbReference>
<dbReference type="OrthoDB" id="14527at2759"/>
<proteinExistence type="predicted"/>
<evidence type="ECO:0000313" key="1">
    <source>
        <dbReference type="EMBL" id="EGO26741.1"/>
    </source>
</evidence>
<dbReference type="PANTHER" id="PTHR13379">
    <property type="entry name" value="UNCHARACTERIZED DUF1308"/>
    <property type="match status" value="1"/>
</dbReference>
<dbReference type="AlphaFoldDB" id="F8NR94"/>
<dbReference type="EMBL" id="GL945432">
    <property type="protein sequence ID" value="EGO26741.1"/>
    <property type="molecule type" value="Genomic_DNA"/>
</dbReference>
<dbReference type="GeneID" id="18816420"/>
<organism>
    <name type="scientific">Serpula lacrymans var. lacrymans (strain S7.9)</name>
    <name type="common">Dry rot fungus</name>
    <dbReference type="NCBI Taxonomy" id="578457"/>
    <lineage>
        <taxon>Eukaryota</taxon>
        <taxon>Fungi</taxon>
        <taxon>Dikarya</taxon>
        <taxon>Basidiomycota</taxon>
        <taxon>Agaricomycotina</taxon>
        <taxon>Agaricomycetes</taxon>
        <taxon>Agaricomycetidae</taxon>
        <taxon>Boletales</taxon>
        <taxon>Coniophorineae</taxon>
        <taxon>Serpulaceae</taxon>
        <taxon>Serpula</taxon>
    </lineage>
</organism>
<sequence length="598" mass="66479">MMSQSADARKTSLYHELCALHAQLQEIGQNMASYEPRIPKLPILDSAVECDAKPRSQEGIPGLRILREEIKRDLDVLGKFLEGTQSSSSPAISTNAPYLIAVCREVLAAPPPLSSIYRTFFVSHGGKSSTSRRAKSQKVPGTKVDVVADNGRRWIRVNTIKNSRILAEFREIDSYFTSSEDDSDVSMENRRPSLAQKEFDNSVLRMGRALLAAARDNPVSGSSDAPQVTLRLTRLDPSEVNEFGEENDERIAKTIAALREMGLDVELGERDDIQIPALPSPEHVFTTTTCINLDLSALIALVSDITHSPLPKSIEEANARFIPSSQYLEWKKQRMQHLSSKTSSAADNEEIWEDSGQHSRALANQVMQEMRQGLLQETFDRLSSLCPTPALEFWTTPEARDRCLRIISKIGGPRERQRAHALFSDSQRQHPALFWEHSRYPSGFLPLLPVRVFPSLEPDEGSLKSFNNISLPPFFTVLASTSREVLSQDVAMYPRAISTETDHDGQEIQRAAVTKANPKLTAHTVQSLLWGASLGWTTLTANRSSVKAILKELKTSAPLSFLHDQDSSGGLDTGKKKAAIWIVDPRSLAEGMRSDYNY</sequence>